<feature type="compositionally biased region" description="Acidic residues" evidence="5">
    <location>
        <begin position="436"/>
        <end position="450"/>
    </location>
</feature>
<dbReference type="Pfam" id="PF00651">
    <property type="entry name" value="BTB"/>
    <property type="match status" value="1"/>
</dbReference>
<evidence type="ECO:0000256" key="3">
    <source>
        <dbReference type="ARBA" id="ARBA00022737"/>
    </source>
</evidence>
<dbReference type="InterPro" id="IPR011333">
    <property type="entry name" value="SKP1/BTB/POZ_sf"/>
</dbReference>
<dbReference type="AlphaFoldDB" id="A0A1J1IVZ8"/>
<feature type="region of interest" description="Disordered" evidence="5">
    <location>
        <begin position="232"/>
        <end position="251"/>
    </location>
</feature>
<feature type="domain" description="BTB" evidence="6">
    <location>
        <begin position="29"/>
        <end position="94"/>
    </location>
</feature>
<dbReference type="Gene3D" id="1.10.10.60">
    <property type="entry name" value="Homeodomain-like"/>
    <property type="match status" value="2"/>
</dbReference>
<dbReference type="Gene3D" id="3.30.710.10">
    <property type="entry name" value="Potassium Channel Kv1.1, Chain A"/>
    <property type="match status" value="1"/>
</dbReference>
<dbReference type="InterPro" id="IPR009057">
    <property type="entry name" value="Homeodomain-like_sf"/>
</dbReference>
<feature type="coiled-coil region" evidence="4">
    <location>
        <begin position="141"/>
        <end position="206"/>
    </location>
</feature>
<dbReference type="OrthoDB" id="6482909at2759"/>
<evidence type="ECO:0000256" key="1">
    <source>
        <dbReference type="ARBA" id="ARBA00004123"/>
    </source>
</evidence>
<keyword evidence="4" id="KW-0175">Coiled coil</keyword>
<keyword evidence="3" id="KW-0677">Repeat</keyword>
<dbReference type="InterPro" id="IPR000210">
    <property type="entry name" value="BTB/POZ_dom"/>
</dbReference>
<dbReference type="EMBL" id="CVRI01000063">
    <property type="protein sequence ID" value="CRL04451.1"/>
    <property type="molecule type" value="Genomic_DNA"/>
</dbReference>
<gene>
    <name evidence="7" type="ORF">CLUMA_CG017535</name>
</gene>
<dbReference type="SUPFAM" id="SSF54695">
    <property type="entry name" value="POZ domain"/>
    <property type="match status" value="1"/>
</dbReference>
<dbReference type="GO" id="GO:0003677">
    <property type="term" value="F:DNA binding"/>
    <property type="evidence" value="ECO:0007669"/>
    <property type="project" value="InterPro"/>
</dbReference>
<evidence type="ECO:0000313" key="8">
    <source>
        <dbReference type="Proteomes" id="UP000183832"/>
    </source>
</evidence>
<keyword evidence="8" id="KW-1185">Reference proteome</keyword>
<dbReference type="GO" id="GO:0005634">
    <property type="term" value="C:nucleus"/>
    <property type="evidence" value="ECO:0007669"/>
    <property type="project" value="UniProtKB-SubCell"/>
</dbReference>
<name>A0A1J1IVZ8_9DIPT</name>
<dbReference type="InterPro" id="IPR007889">
    <property type="entry name" value="HTH_Psq"/>
</dbReference>
<organism evidence="7 8">
    <name type="scientific">Clunio marinus</name>
    <dbReference type="NCBI Taxonomy" id="568069"/>
    <lineage>
        <taxon>Eukaryota</taxon>
        <taxon>Metazoa</taxon>
        <taxon>Ecdysozoa</taxon>
        <taxon>Arthropoda</taxon>
        <taxon>Hexapoda</taxon>
        <taxon>Insecta</taxon>
        <taxon>Pterygota</taxon>
        <taxon>Neoptera</taxon>
        <taxon>Endopterygota</taxon>
        <taxon>Diptera</taxon>
        <taxon>Nematocera</taxon>
        <taxon>Chironomoidea</taxon>
        <taxon>Chironomidae</taxon>
        <taxon>Clunio</taxon>
    </lineage>
</organism>
<dbReference type="Proteomes" id="UP000183832">
    <property type="component" value="Unassembled WGS sequence"/>
</dbReference>
<protein>
    <submittedName>
        <fullName evidence="7">CLUMA_CG017535, isoform A</fullName>
    </submittedName>
</protein>
<sequence length="450" mass="52086">MSFVINTTIDKNQELLNAYRELYESNDPKDVFLISKNTFVPVNSFALALSSDFLKTLLSENQRDTVNIIIDDVDPEILKKLVEYIYFGWISLDSKYMSDFIEACNLLQLKATISCERKLVFNKVQKTSCPAKFTSTPIRSNTAKENNLDSLIEDLETQEENVEYTLKQEADQESGQILEVYEISNIDDTENNYEMADENEDISEEQYELLNVVSEAKDEPLVMQSVLKTKKEKLDREPHDIKQRSPPKNPDEKIVNEAIKEILNNSSSFRTVSEKYQIPKTLLWRRAKKLGYVKSEKQKDPLRLQAIDAIKRGESLISLSKKFNIPISTLHREKLKLYEMGQLPESVNFKNRSRGEDYEDRLRVAIAEILNGKSQNEVAKKYNIPKTTIWRIIKKVNPEYKSAGQTLTPDSEIVENLIALSKKRSVKDKNYKDKFDDDEDDDDEKFNELS</sequence>
<dbReference type="PANTHER" id="PTHR45632:SF3">
    <property type="entry name" value="KELCH-LIKE PROTEIN 32"/>
    <property type="match status" value="1"/>
</dbReference>
<evidence type="ECO:0000256" key="2">
    <source>
        <dbReference type="ARBA" id="ARBA00022441"/>
    </source>
</evidence>
<dbReference type="Pfam" id="PF05225">
    <property type="entry name" value="HTH_psq"/>
    <property type="match status" value="1"/>
</dbReference>
<evidence type="ECO:0000256" key="4">
    <source>
        <dbReference type="SAM" id="Coils"/>
    </source>
</evidence>
<comment type="subcellular location">
    <subcellularLocation>
        <location evidence="1">Nucleus</location>
    </subcellularLocation>
</comment>
<dbReference type="SUPFAM" id="SSF46689">
    <property type="entry name" value="Homeodomain-like"/>
    <property type="match status" value="2"/>
</dbReference>
<dbReference type="PROSITE" id="PS50097">
    <property type="entry name" value="BTB"/>
    <property type="match status" value="1"/>
</dbReference>
<evidence type="ECO:0000313" key="7">
    <source>
        <dbReference type="EMBL" id="CRL04451.1"/>
    </source>
</evidence>
<evidence type="ECO:0000256" key="5">
    <source>
        <dbReference type="SAM" id="MobiDB-lite"/>
    </source>
</evidence>
<proteinExistence type="predicted"/>
<dbReference type="PANTHER" id="PTHR45632">
    <property type="entry name" value="LD33804P"/>
    <property type="match status" value="1"/>
</dbReference>
<accession>A0A1J1IVZ8</accession>
<keyword evidence="2" id="KW-0880">Kelch repeat</keyword>
<evidence type="ECO:0000259" key="6">
    <source>
        <dbReference type="PROSITE" id="PS50097"/>
    </source>
</evidence>
<feature type="region of interest" description="Disordered" evidence="5">
    <location>
        <begin position="425"/>
        <end position="450"/>
    </location>
</feature>
<dbReference type="SMART" id="SM00225">
    <property type="entry name" value="BTB"/>
    <property type="match status" value="1"/>
</dbReference>
<reference evidence="7 8" key="1">
    <citation type="submission" date="2015-04" db="EMBL/GenBank/DDBJ databases">
        <authorList>
            <person name="Syromyatnikov M.Y."/>
            <person name="Popov V.N."/>
        </authorList>
    </citation>
    <scope>NUCLEOTIDE SEQUENCE [LARGE SCALE GENOMIC DNA]</scope>
</reference>